<comment type="caution">
    <text evidence="2">The sequence shown here is derived from an EMBL/GenBank/DDBJ whole genome shotgun (WGS) entry which is preliminary data.</text>
</comment>
<evidence type="ECO:0000256" key="1">
    <source>
        <dbReference type="SAM" id="MobiDB-lite"/>
    </source>
</evidence>
<dbReference type="Proteomes" id="UP000193689">
    <property type="component" value="Unassembled WGS sequence"/>
</dbReference>
<protein>
    <submittedName>
        <fullName evidence="2">Uncharacterized protein</fullName>
    </submittedName>
</protein>
<accession>A0A1Y2E6S1</accession>
<dbReference type="GeneID" id="63781215"/>
<dbReference type="InParanoid" id="A0A1Y2E6S1"/>
<feature type="region of interest" description="Disordered" evidence="1">
    <location>
        <begin position="169"/>
        <end position="219"/>
    </location>
</feature>
<organism evidence="2 3">
    <name type="scientific">Pseudomassariella vexata</name>
    <dbReference type="NCBI Taxonomy" id="1141098"/>
    <lineage>
        <taxon>Eukaryota</taxon>
        <taxon>Fungi</taxon>
        <taxon>Dikarya</taxon>
        <taxon>Ascomycota</taxon>
        <taxon>Pezizomycotina</taxon>
        <taxon>Sordariomycetes</taxon>
        <taxon>Xylariomycetidae</taxon>
        <taxon>Amphisphaeriales</taxon>
        <taxon>Pseudomassariaceae</taxon>
        <taxon>Pseudomassariella</taxon>
    </lineage>
</organism>
<reference evidence="2 3" key="1">
    <citation type="submission" date="2016-07" db="EMBL/GenBank/DDBJ databases">
        <title>Pervasive Adenine N6-methylation of Active Genes in Fungi.</title>
        <authorList>
            <consortium name="DOE Joint Genome Institute"/>
            <person name="Mondo S.J."/>
            <person name="Dannebaum R.O."/>
            <person name="Kuo R.C."/>
            <person name="Labutti K."/>
            <person name="Haridas S."/>
            <person name="Kuo A."/>
            <person name="Salamov A."/>
            <person name="Ahrendt S.R."/>
            <person name="Lipzen A."/>
            <person name="Sullivan W."/>
            <person name="Andreopoulos W.B."/>
            <person name="Clum A."/>
            <person name="Lindquist E."/>
            <person name="Daum C."/>
            <person name="Ramamoorthy G.K."/>
            <person name="Gryganskyi A."/>
            <person name="Culley D."/>
            <person name="Magnuson J.K."/>
            <person name="James T.Y."/>
            <person name="O'Malley M.A."/>
            <person name="Stajich J.E."/>
            <person name="Spatafora J.W."/>
            <person name="Visel A."/>
            <person name="Grigoriev I.V."/>
        </authorList>
    </citation>
    <scope>NUCLEOTIDE SEQUENCE [LARGE SCALE GENOMIC DNA]</scope>
    <source>
        <strain evidence="2 3">CBS 129021</strain>
    </source>
</reference>
<evidence type="ECO:0000313" key="2">
    <source>
        <dbReference type="EMBL" id="ORY67273.1"/>
    </source>
</evidence>
<keyword evidence="3" id="KW-1185">Reference proteome</keyword>
<evidence type="ECO:0000313" key="3">
    <source>
        <dbReference type="Proteomes" id="UP000193689"/>
    </source>
</evidence>
<feature type="compositionally biased region" description="Polar residues" evidence="1">
    <location>
        <begin position="194"/>
        <end position="203"/>
    </location>
</feature>
<dbReference type="EMBL" id="MCFJ01000004">
    <property type="protein sequence ID" value="ORY67273.1"/>
    <property type="molecule type" value="Genomic_DNA"/>
</dbReference>
<name>A0A1Y2E6S1_9PEZI</name>
<sequence length="404" mass="44613">MAGSGKQHRGDALAHSVPYTGCQIVETRSQRPSSVLQGSHSLETEDRGELPLFALCRPNSLTGASGLRTCCGESVDGTLNFDIAQSHQSLPSIHTNQPAAHAASKPLTTPDVIAPPSATCRTHCRMLYAQRSSDESEFARQISKSFAVSTTRDGKQKCFGCSNPSDIRYRPLRRRRREPPKERSELSGGRCSSRETTPQNRQTVIDRPASTLGPLSTHASGVRLQDSRNWRQYTLDSLRIHPPLPSPAQPGSLVVPDFPSNLESWIPAAPAAATPASVARFPQRCRYCQMMVSEMQSEEKRLRSRGGSKNPKVSKTATPRLRFLTVWPWPPGARVLPPRYPLFNHPAFTFPDQSNQIDTDIVPVFLYRGTPYPKACLTDARGLTFFPPRHLEPAAADQQASKRL</sequence>
<dbReference type="RefSeq" id="XP_040717897.1">
    <property type="nucleotide sequence ID" value="XM_040865003.1"/>
</dbReference>
<proteinExistence type="predicted"/>
<gene>
    <name evidence="2" type="ORF">BCR38DRAFT_510001</name>
</gene>
<dbReference type="AlphaFoldDB" id="A0A1Y2E6S1"/>